<dbReference type="InterPro" id="IPR045272">
    <property type="entry name" value="ANXUR1/2-like"/>
</dbReference>
<evidence type="ECO:0000313" key="2">
    <source>
        <dbReference type="Proteomes" id="UP001054252"/>
    </source>
</evidence>
<accession>A0AAV5K3E5</accession>
<dbReference type="SUPFAM" id="SSF56112">
    <property type="entry name" value="Protein kinase-like (PK-like)"/>
    <property type="match status" value="1"/>
</dbReference>
<dbReference type="Proteomes" id="UP001054252">
    <property type="component" value="Unassembled WGS sequence"/>
</dbReference>
<sequence>MDPEHYRSQLIPSIEKSDVYSSGVVMFDSCVVTGKPLVFQGLSEEKVDLAQWARNCYKKGSLDEIVDRYLTGQIAPMALQKFGEVAENCAREQGNERPTMWGYRGSIGAYIATSRIRRRKHEQRRCYYL</sequence>
<organism evidence="1 2">
    <name type="scientific">Rubroshorea leprosula</name>
    <dbReference type="NCBI Taxonomy" id="152421"/>
    <lineage>
        <taxon>Eukaryota</taxon>
        <taxon>Viridiplantae</taxon>
        <taxon>Streptophyta</taxon>
        <taxon>Embryophyta</taxon>
        <taxon>Tracheophyta</taxon>
        <taxon>Spermatophyta</taxon>
        <taxon>Magnoliopsida</taxon>
        <taxon>eudicotyledons</taxon>
        <taxon>Gunneridae</taxon>
        <taxon>Pentapetalae</taxon>
        <taxon>rosids</taxon>
        <taxon>malvids</taxon>
        <taxon>Malvales</taxon>
        <taxon>Dipterocarpaceae</taxon>
        <taxon>Rubroshorea</taxon>
    </lineage>
</organism>
<reference evidence="1 2" key="1">
    <citation type="journal article" date="2021" name="Commun. Biol.">
        <title>The genome of Shorea leprosula (Dipterocarpaceae) highlights the ecological relevance of drought in aseasonal tropical rainforests.</title>
        <authorList>
            <person name="Ng K.K.S."/>
            <person name="Kobayashi M.J."/>
            <person name="Fawcett J.A."/>
            <person name="Hatakeyama M."/>
            <person name="Paape T."/>
            <person name="Ng C.H."/>
            <person name="Ang C.C."/>
            <person name="Tnah L.H."/>
            <person name="Lee C.T."/>
            <person name="Nishiyama T."/>
            <person name="Sese J."/>
            <person name="O'Brien M.J."/>
            <person name="Copetti D."/>
            <person name="Mohd Noor M.I."/>
            <person name="Ong R.C."/>
            <person name="Putra M."/>
            <person name="Sireger I.Z."/>
            <person name="Indrioko S."/>
            <person name="Kosugi Y."/>
            <person name="Izuno A."/>
            <person name="Isagi Y."/>
            <person name="Lee S.L."/>
            <person name="Shimizu K.K."/>
        </authorList>
    </citation>
    <scope>NUCLEOTIDE SEQUENCE [LARGE SCALE GENOMIC DNA]</scope>
    <source>
        <strain evidence="1">214</strain>
    </source>
</reference>
<dbReference type="InterPro" id="IPR011009">
    <property type="entry name" value="Kinase-like_dom_sf"/>
</dbReference>
<name>A0AAV5K3E5_9ROSI</name>
<dbReference type="AlphaFoldDB" id="A0AAV5K3E5"/>
<dbReference type="PANTHER" id="PTHR27003">
    <property type="entry name" value="OS07G0166700 PROTEIN"/>
    <property type="match status" value="1"/>
</dbReference>
<dbReference type="PANTHER" id="PTHR27003:SF434">
    <property type="entry name" value="RECEPTOR-LIKE PROTEIN KINASE FERONIA"/>
    <property type="match status" value="1"/>
</dbReference>
<keyword evidence="2" id="KW-1185">Reference proteome</keyword>
<evidence type="ECO:0000313" key="1">
    <source>
        <dbReference type="EMBL" id="GKV16990.1"/>
    </source>
</evidence>
<dbReference type="GO" id="GO:0005886">
    <property type="term" value="C:plasma membrane"/>
    <property type="evidence" value="ECO:0007669"/>
    <property type="project" value="TreeGrafter"/>
</dbReference>
<dbReference type="Gene3D" id="1.10.510.10">
    <property type="entry name" value="Transferase(Phosphotransferase) domain 1"/>
    <property type="match status" value="1"/>
</dbReference>
<protein>
    <submittedName>
        <fullName evidence="1">Uncharacterized protein</fullName>
    </submittedName>
</protein>
<proteinExistence type="predicted"/>
<gene>
    <name evidence="1" type="ORF">SLEP1_g27549</name>
</gene>
<dbReference type="GO" id="GO:0004714">
    <property type="term" value="F:transmembrane receptor protein tyrosine kinase activity"/>
    <property type="evidence" value="ECO:0007669"/>
    <property type="project" value="InterPro"/>
</dbReference>
<dbReference type="GO" id="GO:0009506">
    <property type="term" value="C:plasmodesma"/>
    <property type="evidence" value="ECO:0007669"/>
    <property type="project" value="TreeGrafter"/>
</dbReference>
<comment type="caution">
    <text evidence="1">The sequence shown here is derived from an EMBL/GenBank/DDBJ whole genome shotgun (WGS) entry which is preliminary data.</text>
</comment>
<dbReference type="EMBL" id="BPVZ01000046">
    <property type="protein sequence ID" value="GKV16990.1"/>
    <property type="molecule type" value="Genomic_DNA"/>
</dbReference>